<organism evidence="8">
    <name type="scientific">Micromonas pusilla</name>
    <name type="common">Picoplanktonic green alga</name>
    <name type="synonym">Chromulina pusilla</name>
    <dbReference type="NCBI Taxonomy" id="38833"/>
    <lineage>
        <taxon>Eukaryota</taxon>
        <taxon>Viridiplantae</taxon>
        <taxon>Chlorophyta</taxon>
        <taxon>Mamiellophyceae</taxon>
        <taxon>Mamiellales</taxon>
        <taxon>Mamiellaceae</taxon>
        <taxon>Micromonas</taxon>
    </lineage>
</organism>
<feature type="region of interest" description="Disordered" evidence="5">
    <location>
        <begin position="1243"/>
        <end position="1265"/>
    </location>
</feature>
<dbReference type="PANTHER" id="PTHR34457">
    <property type="entry name" value="EMBRYO DEFECTIVE 2410"/>
    <property type="match status" value="1"/>
</dbReference>
<keyword evidence="3 6" id="KW-1133">Transmembrane helix</keyword>
<evidence type="ECO:0000256" key="1">
    <source>
        <dbReference type="ARBA" id="ARBA00004167"/>
    </source>
</evidence>
<evidence type="ECO:0000256" key="2">
    <source>
        <dbReference type="ARBA" id="ARBA00022692"/>
    </source>
</evidence>
<dbReference type="InterPro" id="IPR007452">
    <property type="entry name" value="TamB_C"/>
</dbReference>
<proteinExistence type="predicted"/>
<dbReference type="InterPro" id="IPR053022">
    <property type="entry name" value="Chloroplast_translocon_comp"/>
</dbReference>
<feature type="region of interest" description="Disordered" evidence="5">
    <location>
        <begin position="2108"/>
        <end position="2131"/>
    </location>
</feature>
<evidence type="ECO:0000256" key="3">
    <source>
        <dbReference type="ARBA" id="ARBA00022989"/>
    </source>
</evidence>
<feature type="region of interest" description="Disordered" evidence="5">
    <location>
        <begin position="69"/>
        <end position="140"/>
    </location>
</feature>
<dbReference type="GO" id="GO:0005886">
    <property type="term" value="C:plasma membrane"/>
    <property type="evidence" value="ECO:0007669"/>
    <property type="project" value="InterPro"/>
</dbReference>
<dbReference type="GO" id="GO:0009306">
    <property type="term" value="P:protein secretion"/>
    <property type="evidence" value="ECO:0007669"/>
    <property type="project" value="InterPro"/>
</dbReference>
<evidence type="ECO:0000259" key="7">
    <source>
        <dbReference type="Pfam" id="PF04357"/>
    </source>
</evidence>
<keyword evidence="4 6" id="KW-0472">Membrane</keyword>
<evidence type="ECO:0000256" key="4">
    <source>
        <dbReference type="ARBA" id="ARBA00023136"/>
    </source>
</evidence>
<feature type="region of interest" description="Disordered" evidence="5">
    <location>
        <begin position="1328"/>
        <end position="1354"/>
    </location>
</feature>
<evidence type="ECO:0000256" key="6">
    <source>
        <dbReference type="SAM" id="Phobius"/>
    </source>
</evidence>
<dbReference type="PANTHER" id="PTHR34457:SF3">
    <property type="entry name" value="PROTEIN TIC236, CHLOROPLASTIC"/>
    <property type="match status" value="1"/>
</dbReference>
<evidence type="ECO:0000313" key="8">
    <source>
        <dbReference type="EMBL" id="CAD8519888.1"/>
    </source>
</evidence>
<dbReference type="EMBL" id="HBEQ01009086">
    <property type="protein sequence ID" value="CAD8519888.1"/>
    <property type="molecule type" value="Transcribed_RNA"/>
</dbReference>
<feature type="compositionally biased region" description="Basic and acidic residues" evidence="5">
    <location>
        <begin position="2122"/>
        <end position="2131"/>
    </location>
</feature>
<accession>A0A7S0IF11</accession>
<feature type="transmembrane region" description="Helical" evidence="6">
    <location>
        <begin position="198"/>
        <end position="219"/>
    </location>
</feature>
<feature type="domain" description="Translocation and assembly module TamB C-terminal" evidence="7">
    <location>
        <begin position="2015"/>
        <end position="2266"/>
    </location>
</feature>
<keyword evidence="2 6" id="KW-0812">Transmembrane</keyword>
<feature type="compositionally biased region" description="Gly residues" evidence="5">
    <location>
        <begin position="103"/>
        <end position="113"/>
    </location>
</feature>
<evidence type="ECO:0000256" key="5">
    <source>
        <dbReference type="SAM" id="MobiDB-lite"/>
    </source>
</evidence>
<name>A0A7S0IF11_MICPS</name>
<gene>
    <name evidence="8" type="ORF">MCOM1403_LOCUS7314</name>
</gene>
<reference evidence="8" key="1">
    <citation type="submission" date="2021-01" db="EMBL/GenBank/DDBJ databases">
        <authorList>
            <person name="Corre E."/>
            <person name="Pelletier E."/>
            <person name="Niang G."/>
            <person name="Scheremetjew M."/>
            <person name="Finn R."/>
            <person name="Kale V."/>
            <person name="Holt S."/>
            <person name="Cochrane G."/>
            <person name="Meng A."/>
            <person name="Brown T."/>
            <person name="Cohen L."/>
        </authorList>
    </citation>
    <scope>NUCLEOTIDE SEQUENCE</scope>
    <source>
        <strain evidence="8">CCMP1723</strain>
    </source>
</reference>
<sequence>MVLTVGASCVSVRFSVTHPGSGAPADFARVSSQGRRVVQLCGGMKKTLRGTPLRGSISRSWPAFYALGRGSRSRQSPGVFAKISKPKGGTSDDGGGKDEKGGGRSGWTAGFGGFRSMRVRDGGDGTEESGETDGVKGPFDSDDVDVLESFAEREAQLRGQTVEGARLDAVMEDDWPRLTAEALSGAWREWRRFVLTRLGIYALWLSGILFTSTGLSYYLGRHFVNQALPWMSATVSQAANRPIRIGRCKGLWPAGLLGAGSFLDVGPLVIGPAEAERSIVEVANVKLSLRPIASLLQFKIVVAAHLEGVQATMRQGENGSWLGYPEDTLPVSARPTITIPKRGGPGDAADGEGGGVKLSLESVRVVNGTASLHLAGDPDPRLLKRVNGTVSMSRRGRLELDIQANPVSRSVPPSQRPVTMRIETAPRNLRAEQTAAEKKSLAREIARGNDGGHIRCFLSLVPANNNAGVGDGNGKEGSQSADKGLADLKVRVQLNNTSAAVVERTIPGLPIDVSAGRVDGELRLRSHTRESWKFPDFGGQIRCRGVNLHFWDSTDSFADTDVDLVFEGTRMYLHGGKGFYGAVPITASGDMDLAPGEKNVKQLKEMRDTGELRPKNLQPGSGRSGEYRISAQVSGVDAHALRETLGVKPPPRPLAGAVRGFLYVGGPLEYPIFTGSAETIPPNPADIRRGVPGTEVALAEDAVRAGASEGAIAAYDAFAVKDARAVFTIDTWAQKVTLHEAEVSPVAGGEARASGTIMIDQGALSNPEAVDIELEAEGFDPKSVVASLTLKGAATTRATPVQDQTSPALNVASAAMDSDASVGLLPGSIQHVISSNGPGAIGEKVMDDSTYWAAATAAAKDASTKLPMGIPPQLYDKIVPSAPSTAKATVKGSLSAPVVDAQWDVKDASMSGDLNITRNRISTQVRAPAIEFSGSAETSYPPLEVALAARTVEDALAAGRPAFTMAEGDATFRSLDLAALVVAEDDLARLAPPDRLRLRLSGRVNVTGTVDGAGAAAEESLPRATPASVKAARQALAQLAKHGIDTTPTVPYTPSAFGEYEPQFSGKVSLEGLRVNQLSLAPRLTGEIEASKEGASINARGRADELLRVELDIPANDSMQQTGDPTEGPQPSVSVSIRRGLLRADLDASDGRGELDIAGLRLDDLELASLRGRVERGNISMDLRERHGKATLRVQQPRLSGVQGEVLDADASWDGRIVQLERAALDQRRSLYTLQGEHCLDDEVWDSLPPPRSKPAEKPAEESFTDLSQSLGEIAPQVVDGVENAGWVVINAADAASEYGLAAHPLSDVFDGESDVESDTDAAEEVLEANGETSSDAGIEASVAVDTSEAADRTTPISQLKTSMKELFSFKRSKAKEAGMPAEVTVDATEVTMDAAEVSVDTALFNDDSEINVESVEASETSEVDEESFQTEAAVEDTSTTEDTSTLEGIDVDDVFPVADVDNVDVPDTVVVALEQEGNVEAVTSAVETTTMAPEEKATSSNPLAGVMDRLAALKTKVMEGDSANDEAQIGKETTVSETTLTSTVDQEPKSVPLAIEMEPGSWRLLLAVPQADVEEMLPAVRLAAALREGATPLEYTRAKDHFLGAVRRIAIRASEELGRQLDEAAAAAAAEQRVVLKESTGATDGRAPADDAPMQLPGLQDLHGAWRGTVEVKGGKGATLPMTVGTNSSRGVNFADQVSSVDFNVSGDGWSWGPYEVQSLEAQGNIDAVEGLQMRRFELRSDGAVVKIDGNLFGEVQNAAFAVIDLPAQRLAPMIHHITSAASASAGAPPPPPPPLPPIAGTLFVSGDIGGSVSSPTGSFRANLSEGRIGPVRLGHANAAAEVTEARTARFNAEANPAASNKRGAAQVTPGHLRLSGVIPLPDAEDRSVVVDWSVQDGGMQLISALSAPSLMQGGPVEWQEGGADITLAVRGTLADPVYDGAAVITRAKIVSPMLARPLYPVNANIRIQRNTLYADHFDAKCGPRGSIKVRGAVPVLQTRRNGGETWEGLVARADVQGGIRAEATGIDVRARAAYSGRLDADMVIKGTLLEPEVGGSLRLSKGTAFIQPNANQPAGGAAVTSGDAASRAGSGAVGFGNREAKRGLAGFLQRSTPPGSPSAKGDKGTEERPPLRFHGLRLIVGPELSAVYPFVLNFGVSGEVEINGVADPVLIRPSGVINFERGDINLVATQVRLSREHPNRAVFVPEHGMDPTLDVSLVGADLRALVQGKVSNWADNLVITRGSGAAVAAARAKGAGAGVGKVIGGVAPGDSSSIVGPSERDAAVAEAARIFEGQLAESLLEQDGQLAFSNLAASTVATLMPKIETGGQLGKARWRVTTAPSIPGLLSLDPSTDPFSNISQINLGSDWELMLGDSLQATMSRKLKESEMQTKFALVYKLTDKLRMQLNSESSTETRLLFEFTTNTNSSGGNNDSGRT</sequence>
<dbReference type="Pfam" id="PF04357">
    <property type="entry name" value="TamB"/>
    <property type="match status" value="1"/>
</dbReference>
<comment type="subcellular location">
    <subcellularLocation>
        <location evidence="1">Membrane</location>
        <topology evidence="1">Single-pass membrane protein</topology>
    </subcellularLocation>
</comment>
<protein>
    <recommendedName>
        <fullName evidence="7">Translocation and assembly module TamB C-terminal domain-containing protein</fullName>
    </recommendedName>
</protein>